<protein>
    <submittedName>
        <fullName evidence="1">Uncharacterized protein</fullName>
    </submittedName>
</protein>
<organism evidence="1 2">
    <name type="scientific">Candidatus Nitrosoglobus terrae</name>
    <dbReference type="NCBI Taxonomy" id="1630141"/>
    <lineage>
        <taxon>Bacteria</taxon>
        <taxon>Pseudomonadati</taxon>
        <taxon>Pseudomonadota</taxon>
        <taxon>Gammaproteobacteria</taxon>
        <taxon>Chromatiales</taxon>
        <taxon>Chromatiaceae</taxon>
        <taxon>Candidatus Nitrosoglobus</taxon>
    </lineage>
</organism>
<dbReference type="Proteomes" id="UP000243679">
    <property type="component" value="Chromosome"/>
</dbReference>
<name>A0A1Q2SMJ8_9GAMM</name>
<reference evidence="1 2" key="1">
    <citation type="journal article" date="2017" name="ISME J.">
        <title>An acid-tolerant ammonia-oxidizing ?-proteobacterium from soil.</title>
        <authorList>
            <person name="Hayatsu M."/>
            <person name="Tago K."/>
            <person name="Uchiyama I."/>
            <person name="Toyoda A."/>
            <person name="Wang Y."/>
            <person name="Shimomura Y."/>
            <person name="Okubo T."/>
            <person name="Kurisu F."/>
            <person name="Hirono Y."/>
            <person name="Nonaka K."/>
            <person name="Akiyama H."/>
            <person name="Itoh T."/>
            <person name="Takami H."/>
        </authorList>
    </citation>
    <scope>NUCLEOTIDE SEQUENCE [LARGE SCALE GENOMIC DNA]</scope>
    <source>
        <strain evidence="1 2">TAO100</strain>
    </source>
</reference>
<gene>
    <name evidence="1" type="ORF">TAO_0984</name>
</gene>
<dbReference type="RefSeq" id="WP_096526905.1">
    <property type="nucleotide sequence ID" value="NZ_AP014836.1"/>
</dbReference>
<keyword evidence="2" id="KW-1185">Reference proteome</keyword>
<dbReference type="EMBL" id="AP014836">
    <property type="protein sequence ID" value="BAW80354.1"/>
    <property type="molecule type" value="Genomic_DNA"/>
</dbReference>
<proteinExistence type="predicted"/>
<evidence type="ECO:0000313" key="2">
    <source>
        <dbReference type="Proteomes" id="UP000243679"/>
    </source>
</evidence>
<dbReference type="AlphaFoldDB" id="A0A1Q2SMJ8"/>
<dbReference type="KEGG" id="ntt:TAO_0984"/>
<sequence length="116" mass="13016">MVDATGYRGLAANFAHSYDSFVMAEVVRAAHLKKSNFLDLLASKARMLEGTNKASQPVNDKAEKLIEIGNRLGCYSYEILYHVNKSNIRNLPRDILLNLINELPEKTYSLFYSGSS</sequence>
<accession>A0A1Q2SMJ8</accession>
<evidence type="ECO:0000313" key="1">
    <source>
        <dbReference type="EMBL" id="BAW80354.1"/>
    </source>
</evidence>